<evidence type="ECO:0000313" key="1">
    <source>
        <dbReference type="EMBL" id="SEH67720.1"/>
    </source>
</evidence>
<protein>
    <submittedName>
        <fullName evidence="1">Uncharacterized protein</fullName>
    </submittedName>
</protein>
<reference evidence="1 2" key="1">
    <citation type="submission" date="2016-10" db="EMBL/GenBank/DDBJ databases">
        <authorList>
            <person name="de Groot N.N."/>
        </authorList>
    </citation>
    <scope>NUCLEOTIDE SEQUENCE [LARGE SCALE GENOMIC DNA]</scope>
    <source>
        <strain evidence="1 2">YAD2003</strain>
    </source>
</reference>
<dbReference type="Proteomes" id="UP000183190">
    <property type="component" value="Unassembled WGS sequence"/>
</dbReference>
<sequence length="43" mass="4764">MSKKSKVILAASITSTVLAFFAAAVTIFVCKRIYEKNYFSVTD</sequence>
<name>A0A1H6JYK4_RUMFL</name>
<gene>
    <name evidence="1" type="ORF">SAMN02910265_02057</name>
</gene>
<evidence type="ECO:0000313" key="2">
    <source>
        <dbReference type="Proteomes" id="UP000183190"/>
    </source>
</evidence>
<dbReference type="AlphaFoldDB" id="A0A1H6JYK4"/>
<organism evidence="1 2">
    <name type="scientific">Ruminococcus flavefaciens</name>
    <dbReference type="NCBI Taxonomy" id="1265"/>
    <lineage>
        <taxon>Bacteria</taxon>
        <taxon>Bacillati</taxon>
        <taxon>Bacillota</taxon>
        <taxon>Clostridia</taxon>
        <taxon>Eubacteriales</taxon>
        <taxon>Oscillospiraceae</taxon>
        <taxon>Ruminococcus</taxon>
    </lineage>
</organism>
<dbReference type="EMBL" id="FNWV01000007">
    <property type="protein sequence ID" value="SEH67720.1"/>
    <property type="molecule type" value="Genomic_DNA"/>
</dbReference>
<proteinExistence type="predicted"/>
<dbReference type="RefSeq" id="WP_278289914.1">
    <property type="nucleotide sequence ID" value="NZ_FNWV01000007.1"/>
</dbReference>
<accession>A0A1H6JYK4</accession>